<dbReference type="OrthoDB" id="6048299at2"/>
<evidence type="ECO:0000313" key="2">
    <source>
        <dbReference type="Proteomes" id="UP000225548"/>
    </source>
</evidence>
<dbReference type="Gene3D" id="3.60.160.10">
    <property type="entry name" value="Mitochondrial biogenesis AIM24"/>
    <property type="match status" value="1"/>
</dbReference>
<dbReference type="EMBL" id="PDJG01000001">
    <property type="protein sequence ID" value="PFG34468.1"/>
    <property type="molecule type" value="Genomic_DNA"/>
</dbReference>
<accession>A0A2A9E672</accession>
<gene>
    <name evidence="1" type="ORF">ATL42_2378</name>
</gene>
<dbReference type="AlphaFoldDB" id="A0A2A9E672"/>
<dbReference type="SUPFAM" id="SSF51219">
    <property type="entry name" value="TRAP-like"/>
    <property type="match status" value="1"/>
</dbReference>
<comment type="caution">
    <text evidence="1">The sequence shown here is derived from an EMBL/GenBank/DDBJ whole genome shotgun (WGS) entry which is preliminary data.</text>
</comment>
<sequence>MTMELANDKVVRVSVQQGQQVLARKGAMLYYTGDVRFTPHSMGGGGGFPGAGAMVGMAGRMMQGEHVALMVAQGQGEVFYGRDGLHVELVQMDGSQVLTVEASRLLAYEGHLQTSIVPLTSQGGVRGAVRGAMTGQGLFTTQMTGQGTVAILSHGGVVPLTVGGYSGEIVIDPQAYVGHLGQITVDLSASVGFRDVVGRGSGEATQLKLTGQGTAWVQASEQKF</sequence>
<protein>
    <submittedName>
        <fullName evidence="1">Uncharacterized protein (AIM24 family)</fullName>
    </submittedName>
</protein>
<dbReference type="PANTHER" id="PTHR38074">
    <property type="entry name" value="ALTERED INHERITANCE OF MITOCHONDRIA PROTEIN 24, MITOCHONDRIAL"/>
    <property type="match status" value="1"/>
</dbReference>
<name>A0A2A9E672_9MICO</name>
<reference evidence="1 2" key="1">
    <citation type="submission" date="2017-10" db="EMBL/GenBank/DDBJ databases">
        <title>Sequencing the genomes of 1000 actinobacteria strains.</title>
        <authorList>
            <person name="Klenk H.-P."/>
        </authorList>
    </citation>
    <scope>NUCLEOTIDE SEQUENCE [LARGE SCALE GENOMIC DNA]</scope>
    <source>
        <strain evidence="1 2">DSM 18966</strain>
    </source>
</reference>
<dbReference type="PANTHER" id="PTHR38074:SF1">
    <property type="entry name" value="ALTERED INHERITANCE OF MITOCHONDRIA PROTEIN 24, MITOCHONDRIAL"/>
    <property type="match status" value="1"/>
</dbReference>
<organism evidence="1 2">
    <name type="scientific">Sanguibacter antarcticus</name>
    <dbReference type="NCBI Taxonomy" id="372484"/>
    <lineage>
        <taxon>Bacteria</taxon>
        <taxon>Bacillati</taxon>
        <taxon>Actinomycetota</taxon>
        <taxon>Actinomycetes</taxon>
        <taxon>Micrococcales</taxon>
        <taxon>Sanguibacteraceae</taxon>
        <taxon>Sanguibacter</taxon>
    </lineage>
</organism>
<dbReference type="InterPro" id="IPR016031">
    <property type="entry name" value="Trp_RNA-bd_attenuator-like_dom"/>
</dbReference>
<dbReference type="InterPro" id="IPR036983">
    <property type="entry name" value="AIM24_sf"/>
</dbReference>
<dbReference type="Proteomes" id="UP000225548">
    <property type="component" value="Unassembled WGS sequence"/>
</dbReference>
<dbReference type="RefSeq" id="WP_098455496.1">
    <property type="nucleotide sequence ID" value="NZ_PDJG01000001.1"/>
</dbReference>
<dbReference type="Pfam" id="PF01987">
    <property type="entry name" value="AIM24"/>
    <property type="match status" value="1"/>
</dbReference>
<proteinExistence type="predicted"/>
<evidence type="ECO:0000313" key="1">
    <source>
        <dbReference type="EMBL" id="PFG34468.1"/>
    </source>
</evidence>
<keyword evidence="2" id="KW-1185">Reference proteome</keyword>
<dbReference type="InterPro" id="IPR002838">
    <property type="entry name" value="AIM24"/>
</dbReference>